<protein>
    <submittedName>
        <fullName evidence="1">Uncharacterized protein</fullName>
    </submittedName>
</protein>
<dbReference type="PANTHER" id="PTHR36124:SF1">
    <property type="entry name" value="ER-BOUND OXYGENASE MPAB_MPAB'_RUBBER OXYGENASE CATALYTIC DOMAIN-CONTAINING PROTEIN"/>
    <property type="match status" value="1"/>
</dbReference>
<organism evidence="1 2">
    <name type="scientific">Leucosporidium creatinivorum</name>
    <dbReference type="NCBI Taxonomy" id="106004"/>
    <lineage>
        <taxon>Eukaryota</taxon>
        <taxon>Fungi</taxon>
        <taxon>Dikarya</taxon>
        <taxon>Basidiomycota</taxon>
        <taxon>Pucciniomycotina</taxon>
        <taxon>Microbotryomycetes</taxon>
        <taxon>Leucosporidiales</taxon>
        <taxon>Leucosporidium</taxon>
    </lineage>
</organism>
<gene>
    <name evidence="1" type="ORF">BCR35DRAFT_304555</name>
</gene>
<dbReference type="Proteomes" id="UP000193467">
    <property type="component" value="Unassembled WGS sequence"/>
</dbReference>
<name>A0A1Y2FA34_9BASI</name>
<dbReference type="InParanoid" id="A0A1Y2FA34"/>
<reference evidence="1 2" key="1">
    <citation type="submission" date="2016-07" db="EMBL/GenBank/DDBJ databases">
        <title>Pervasive Adenine N6-methylation of Active Genes in Fungi.</title>
        <authorList>
            <consortium name="DOE Joint Genome Institute"/>
            <person name="Mondo S.J."/>
            <person name="Dannebaum R.O."/>
            <person name="Kuo R.C."/>
            <person name="Labutti K."/>
            <person name="Haridas S."/>
            <person name="Kuo A."/>
            <person name="Salamov A."/>
            <person name="Ahrendt S.R."/>
            <person name="Lipzen A."/>
            <person name="Sullivan W."/>
            <person name="Andreopoulos W.B."/>
            <person name="Clum A."/>
            <person name="Lindquist E."/>
            <person name="Daum C."/>
            <person name="Ramamoorthy G.K."/>
            <person name="Gryganskyi A."/>
            <person name="Culley D."/>
            <person name="Magnuson J.K."/>
            <person name="James T.Y."/>
            <person name="O'Malley M.A."/>
            <person name="Stajich J.E."/>
            <person name="Spatafora J.W."/>
            <person name="Visel A."/>
            <person name="Grigoriev I.V."/>
        </authorList>
    </citation>
    <scope>NUCLEOTIDE SEQUENCE [LARGE SCALE GENOMIC DNA]</scope>
    <source>
        <strain evidence="1 2">62-1032</strain>
    </source>
</reference>
<dbReference type="STRING" id="106004.A0A1Y2FA34"/>
<dbReference type="InterPro" id="IPR046366">
    <property type="entry name" value="MPAB"/>
</dbReference>
<proteinExistence type="predicted"/>
<evidence type="ECO:0000313" key="2">
    <source>
        <dbReference type="Proteomes" id="UP000193467"/>
    </source>
</evidence>
<sequence length="468" mass="52256">MQAASLAVLLAGVSSYVLYARKARYQRIKAAHVTYARRHGLAAPPLLTRPRGSKAPTRAELPMTPAEAQEFFVIPNLSFEMPFLMQKAFEFALFLTYGIESISEILESTREFLDLEKAGRRYTDTTLLIMSWVRYPIVGPGSGAPEGREGQPLDPRGAIAIARTRVLHSHYKITNDDMLYTLSTFILEPAKWAAAFDWRPFTPLEEMAFHVFFSETGRRLGITDIPEELQDLKDWAEAYEAANMLPSETCATVAAATTRLLLLSVPKRLIPFAEQVVATLLYDRLRESILVPAPPPLLRTLVHSTLHLRAFVIRHLFLPRRQSQGEKLVPDPEEYPAFPKGYIPLDQPLPEGGETAAMAEKKKEANFAPLAHPEQFYTEPWYMPEPTGFGALKAKLLLALKITGEDQTPSKRFRPDGYRLETLGPVKREGTELQTVQDLAEQIHGGRLEGPYAVGGAPKGRCPFAFAG</sequence>
<evidence type="ECO:0000313" key="1">
    <source>
        <dbReference type="EMBL" id="ORY79735.1"/>
    </source>
</evidence>
<dbReference type="OrthoDB" id="545169at2759"/>
<comment type="caution">
    <text evidence="1">The sequence shown here is derived from an EMBL/GenBank/DDBJ whole genome shotgun (WGS) entry which is preliminary data.</text>
</comment>
<dbReference type="GO" id="GO:0016491">
    <property type="term" value="F:oxidoreductase activity"/>
    <property type="evidence" value="ECO:0007669"/>
    <property type="project" value="InterPro"/>
</dbReference>
<dbReference type="EMBL" id="MCGR01000026">
    <property type="protein sequence ID" value="ORY79735.1"/>
    <property type="molecule type" value="Genomic_DNA"/>
</dbReference>
<accession>A0A1Y2FA34</accession>
<dbReference type="AlphaFoldDB" id="A0A1Y2FA34"/>
<keyword evidence="2" id="KW-1185">Reference proteome</keyword>
<dbReference type="PANTHER" id="PTHR36124">
    <property type="match status" value="1"/>
</dbReference>